<keyword evidence="2" id="KW-0808">Transferase</keyword>
<dbReference type="GO" id="GO:0044010">
    <property type="term" value="P:single-species biofilm formation"/>
    <property type="evidence" value="ECO:0007669"/>
    <property type="project" value="TreeGrafter"/>
</dbReference>
<dbReference type="RefSeq" id="WP_223271808.1">
    <property type="nucleotide sequence ID" value="NZ_MSSV01000003.1"/>
</dbReference>
<dbReference type="PANTHER" id="PTHR43685">
    <property type="entry name" value="GLYCOSYLTRANSFERASE"/>
    <property type="match status" value="1"/>
</dbReference>
<gene>
    <name evidence="2" type="ORF">LV84_00976</name>
</gene>
<evidence type="ECO:0000313" key="3">
    <source>
        <dbReference type="Proteomes" id="UP000249115"/>
    </source>
</evidence>
<feature type="domain" description="Glycosyltransferase 2-like" evidence="1">
    <location>
        <begin position="18"/>
        <end position="181"/>
    </location>
</feature>
<dbReference type="CDD" id="cd00761">
    <property type="entry name" value="Glyco_tranf_GTA_type"/>
    <property type="match status" value="1"/>
</dbReference>
<reference evidence="2 3" key="1">
    <citation type="submission" date="2018-06" db="EMBL/GenBank/DDBJ databases">
        <title>Genomic Encyclopedia of Archaeal and Bacterial Type Strains, Phase II (KMG-II): from individual species to whole genera.</title>
        <authorList>
            <person name="Goeker M."/>
        </authorList>
    </citation>
    <scope>NUCLEOTIDE SEQUENCE [LARGE SCALE GENOMIC DNA]</scope>
    <source>
        <strain evidence="2 3">DSM 22686</strain>
    </source>
</reference>
<protein>
    <submittedName>
        <fullName evidence="2">Rhamnosyltransferase</fullName>
    </submittedName>
</protein>
<dbReference type="SUPFAM" id="SSF53448">
    <property type="entry name" value="Nucleotide-diphospho-sugar transferases"/>
    <property type="match status" value="1"/>
</dbReference>
<dbReference type="Proteomes" id="UP000249115">
    <property type="component" value="Unassembled WGS sequence"/>
</dbReference>
<sequence>MNELQNDKHTGVVKVNLFIPTLNAGEIWKEVLDGIAVQSYPISRVVIIDSGSTDGTLDLIKEYSYDLIQIDKKDFDHGGTRQMAAEKFSEADVFIFLTQDAILEEPDTIAKMVQALKENPELGMAYGRQLPHKNAKVLETHARIFNYPAESKVKSMEDAARLGIRTISCSNSFAAYRKTAFFDVNGFPTGSILGEDVLIAGKMLLQGWKLAYLSQSKIYHSHNYSAIEEFKRYFDIGVFHVNNQWIFEKFGRAESEGFKYLKSELNYTLNNNPLLIPKSLIATAAKLVGYKMGLHYQSIPAVFRKSFSMTKAYWSRF</sequence>
<accession>A0A2W7RX42</accession>
<name>A0A2W7RX42_9BACT</name>
<dbReference type="PANTHER" id="PTHR43685:SF13">
    <property type="entry name" value="O ANTIGEN BIOSYNTHESIS RHAMNOSYLTRANSFERASE RFBN"/>
    <property type="match status" value="1"/>
</dbReference>
<dbReference type="GO" id="GO:0016740">
    <property type="term" value="F:transferase activity"/>
    <property type="evidence" value="ECO:0007669"/>
    <property type="project" value="UniProtKB-KW"/>
</dbReference>
<dbReference type="Gene3D" id="3.90.550.10">
    <property type="entry name" value="Spore Coat Polysaccharide Biosynthesis Protein SpsA, Chain A"/>
    <property type="match status" value="1"/>
</dbReference>
<dbReference type="EMBL" id="QKZU01000003">
    <property type="protein sequence ID" value="PZX59767.1"/>
    <property type="molecule type" value="Genomic_DNA"/>
</dbReference>
<dbReference type="AlphaFoldDB" id="A0A2W7RX42"/>
<evidence type="ECO:0000259" key="1">
    <source>
        <dbReference type="Pfam" id="PF00535"/>
    </source>
</evidence>
<dbReference type="Pfam" id="PF00535">
    <property type="entry name" value="Glycos_transf_2"/>
    <property type="match status" value="1"/>
</dbReference>
<proteinExistence type="predicted"/>
<dbReference type="InterPro" id="IPR029044">
    <property type="entry name" value="Nucleotide-diphossugar_trans"/>
</dbReference>
<organism evidence="2 3">
    <name type="scientific">Algoriphagus ratkowskyi</name>
    <dbReference type="NCBI Taxonomy" id="57028"/>
    <lineage>
        <taxon>Bacteria</taxon>
        <taxon>Pseudomonadati</taxon>
        <taxon>Bacteroidota</taxon>
        <taxon>Cytophagia</taxon>
        <taxon>Cytophagales</taxon>
        <taxon>Cyclobacteriaceae</taxon>
        <taxon>Algoriphagus</taxon>
    </lineage>
</organism>
<comment type="caution">
    <text evidence="2">The sequence shown here is derived from an EMBL/GenBank/DDBJ whole genome shotgun (WGS) entry which is preliminary data.</text>
</comment>
<dbReference type="InterPro" id="IPR050834">
    <property type="entry name" value="Glycosyltransf_2"/>
</dbReference>
<evidence type="ECO:0000313" key="2">
    <source>
        <dbReference type="EMBL" id="PZX59767.1"/>
    </source>
</evidence>
<dbReference type="InterPro" id="IPR001173">
    <property type="entry name" value="Glyco_trans_2-like"/>
</dbReference>